<evidence type="ECO:0000313" key="2">
    <source>
        <dbReference type="Proteomes" id="UP000234662"/>
    </source>
</evidence>
<comment type="caution">
    <text evidence="1">The sequence shown here is derived from an EMBL/GenBank/DDBJ whole genome shotgun (WGS) entry which is preliminary data.</text>
</comment>
<name>A0A2I1R5J2_9ACTN</name>
<proteinExistence type="predicted"/>
<reference evidence="1 2" key="1">
    <citation type="submission" date="2017-12" db="EMBL/GenBank/DDBJ databases">
        <title>Phylogenetic diversity of female urinary microbiome.</title>
        <authorList>
            <person name="Thomas-White K."/>
            <person name="Wolfe A.J."/>
        </authorList>
    </citation>
    <scope>NUCLEOTIDE SEQUENCE [LARGE SCALE GENOMIC DNA]</scope>
    <source>
        <strain evidence="1 2">UMB0777</strain>
    </source>
</reference>
<dbReference type="STRING" id="2055.BCM27_17375"/>
<dbReference type="Proteomes" id="UP000234662">
    <property type="component" value="Unassembled WGS sequence"/>
</dbReference>
<evidence type="ECO:0000313" key="1">
    <source>
        <dbReference type="EMBL" id="PKZ64400.1"/>
    </source>
</evidence>
<accession>A0A2I1R5J2</accession>
<protein>
    <submittedName>
        <fullName evidence="1">Uncharacterized protein</fullName>
    </submittedName>
</protein>
<dbReference type="AlphaFoldDB" id="A0A2I1R5J2"/>
<organism evidence="1 2">
    <name type="scientific">Gordonia terrae</name>
    <dbReference type="NCBI Taxonomy" id="2055"/>
    <lineage>
        <taxon>Bacteria</taxon>
        <taxon>Bacillati</taxon>
        <taxon>Actinomycetota</taxon>
        <taxon>Actinomycetes</taxon>
        <taxon>Mycobacteriales</taxon>
        <taxon>Gordoniaceae</taxon>
        <taxon>Gordonia</taxon>
    </lineage>
</organism>
<gene>
    <name evidence="1" type="ORF">CYJ73_17035</name>
</gene>
<sequence length="85" mass="9248">MGLYGPETIRRVCAEEAELGVVAPPDEPPSRVTALTLSPADTDRLRSGAGSDGRGDEPVVFNQVDAELEAINSLIRYLGRKLRRR</sequence>
<dbReference type="EMBL" id="PKJC01000014">
    <property type="protein sequence ID" value="PKZ64400.1"/>
    <property type="molecule type" value="Genomic_DNA"/>
</dbReference>